<dbReference type="FunFam" id="1.10.10.10:FF:000270">
    <property type="entry name" value="Non-structural maintenance of chromosomes element 1 homolog"/>
    <property type="match status" value="1"/>
</dbReference>
<organism evidence="20 21">
    <name type="scientific">Muraenolepis orangiensis</name>
    <name type="common">Patagonian moray cod</name>
    <dbReference type="NCBI Taxonomy" id="630683"/>
    <lineage>
        <taxon>Eukaryota</taxon>
        <taxon>Metazoa</taxon>
        <taxon>Chordata</taxon>
        <taxon>Craniata</taxon>
        <taxon>Vertebrata</taxon>
        <taxon>Euteleostomi</taxon>
        <taxon>Actinopterygii</taxon>
        <taxon>Neopterygii</taxon>
        <taxon>Teleostei</taxon>
        <taxon>Neoteleostei</taxon>
        <taxon>Acanthomorphata</taxon>
        <taxon>Zeiogadaria</taxon>
        <taxon>Gadariae</taxon>
        <taxon>Gadiformes</taxon>
        <taxon>Muraenolepidoidei</taxon>
        <taxon>Muraenolepididae</taxon>
        <taxon>Muraenolepis</taxon>
    </lineage>
</organism>
<dbReference type="Pfam" id="PF07574">
    <property type="entry name" value="SMC_Nse1"/>
    <property type="match status" value="1"/>
</dbReference>
<dbReference type="Pfam" id="PF08746">
    <property type="entry name" value="zf-RING-like"/>
    <property type="match status" value="1"/>
</dbReference>
<evidence type="ECO:0000256" key="6">
    <source>
        <dbReference type="ARBA" id="ARBA00019422"/>
    </source>
</evidence>
<evidence type="ECO:0000256" key="12">
    <source>
        <dbReference type="ARBA" id="ARBA00022786"/>
    </source>
</evidence>
<keyword evidence="8 18" id="KW-0808">Transferase</keyword>
<evidence type="ECO:0000313" key="21">
    <source>
        <dbReference type="Proteomes" id="UP001148018"/>
    </source>
</evidence>
<dbReference type="InterPro" id="IPR013083">
    <property type="entry name" value="Znf_RING/FYVE/PHD"/>
</dbReference>
<evidence type="ECO:0000256" key="11">
    <source>
        <dbReference type="ARBA" id="ARBA00022771"/>
    </source>
</evidence>
<evidence type="ECO:0000256" key="5">
    <source>
        <dbReference type="ARBA" id="ARBA00012483"/>
    </source>
</evidence>
<accession>A0A9Q0IDF2</accession>
<evidence type="ECO:0000256" key="7">
    <source>
        <dbReference type="ARBA" id="ARBA00022454"/>
    </source>
</evidence>
<sequence length="245" mass="28147">MEDCHRRFLQNMMLRGIVNQQEAKALQQHCCEVHKQKYEADKLEEFIEVINSQLVSMYMKIRSGASEDDATQYYALVNTANTEITRMSPDYTASELELFKRTLDLIMHSDSGTASSTDILNSANSLQTRKLAKSAAEGMLHRLVKDGWMVEKRGEYSLSTRCIIDMEPYIRTTYEEEQLKLCSVCHGLAFKCQTCSNPLCTVKVHHPCAERFFRRMPVRKCPGCSEPWPHDIPEGRPSGSKQRQR</sequence>
<dbReference type="PANTHER" id="PTHR20973">
    <property type="entry name" value="NON-SMC ELEMENT 1-RELATED"/>
    <property type="match status" value="1"/>
</dbReference>
<gene>
    <name evidence="20" type="ORF">NHX12_006047</name>
</gene>
<evidence type="ECO:0000256" key="4">
    <source>
        <dbReference type="ARBA" id="ARBA00010258"/>
    </source>
</evidence>
<evidence type="ECO:0000256" key="16">
    <source>
        <dbReference type="ARBA" id="ARBA00023204"/>
    </source>
</evidence>
<reference evidence="20" key="1">
    <citation type="submission" date="2022-07" db="EMBL/GenBank/DDBJ databases">
        <title>Chromosome-level genome of Muraenolepis orangiensis.</title>
        <authorList>
            <person name="Kim J."/>
        </authorList>
    </citation>
    <scope>NUCLEOTIDE SEQUENCE</scope>
    <source>
        <strain evidence="20">KU_S4_2022</strain>
        <tissue evidence="20">Muscle</tissue>
    </source>
</reference>
<dbReference type="GO" id="GO:0000781">
    <property type="term" value="C:chromosome, telomeric region"/>
    <property type="evidence" value="ECO:0007669"/>
    <property type="project" value="UniProtKB-SubCell"/>
</dbReference>
<keyword evidence="11 18" id="KW-0863">Zinc-finger</keyword>
<comment type="similarity">
    <text evidence="4 18">Belongs to the NSE1 family.</text>
</comment>
<dbReference type="GO" id="GO:0008270">
    <property type="term" value="F:zinc ion binding"/>
    <property type="evidence" value="ECO:0007669"/>
    <property type="project" value="UniProtKB-KW"/>
</dbReference>
<dbReference type="Gene3D" id="3.30.40.10">
    <property type="entry name" value="Zinc/RING finger domain, C3HC4 (zinc finger)"/>
    <property type="match status" value="1"/>
</dbReference>
<keyword evidence="13 18" id="KW-0862">Zinc</keyword>
<evidence type="ECO:0000256" key="3">
    <source>
        <dbReference type="ARBA" id="ARBA00004574"/>
    </source>
</evidence>
<evidence type="ECO:0000256" key="1">
    <source>
        <dbReference type="ARBA" id="ARBA00000900"/>
    </source>
</evidence>
<evidence type="ECO:0000256" key="2">
    <source>
        <dbReference type="ARBA" id="ARBA00004123"/>
    </source>
</evidence>
<keyword evidence="7" id="KW-0158">Chromosome</keyword>
<dbReference type="FunFam" id="3.90.1150.220:FF:000001">
    <property type="entry name" value="Non-structural maintenance of chromosomes element 1 homolog"/>
    <property type="match status" value="1"/>
</dbReference>
<dbReference type="OrthoDB" id="185455at2759"/>
<evidence type="ECO:0000256" key="18">
    <source>
        <dbReference type="RuleBase" id="RU368018"/>
    </source>
</evidence>
<dbReference type="Gene3D" id="1.10.10.10">
    <property type="entry name" value="Winged helix-like DNA-binding domain superfamily/Winged helix DNA-binding domain"/>
    <property type="match status" value="1"/>
</dbReference>
<evidence type="ECO:0000259" key="19">
    <source>
        <dbReference type="Pfam" id="PF08746"/>
    </source>
</evidence>
<proteinExistence type="inferred from homology"/>
<keyword evidence="12 18" id="KW-0833">Ubl conjugation pathway</keyword>
<dbReference type="EC" id="2.3.2.27" evidence="5 18"/>
<keyword evidence="21" id="KW-1185">Reference proteome</keyword>
<dbReference type="InterPro" id="IPR036388">
    <property type="entry name" value="WH-like_DNA-bd_sf"/>
</dbReference>
<comment type="caution">
    <text evidence="20">The sequence shown here is derived from an EMBL/GenBank/DDBJ whole genome shotgun (WGS) entry which is preliminary data.</text>
</comment>
<evidence type="ECO:0000256" key="15">
    <source>
        <dbReference type="ARBA" id="ARBA00023172"/>
    </source>
</evidence>
<comment type="subcellular location">
    <subcellularLocation>
        <location evidence="3">Chromosome</location>
        <location evidence="3">Telomere</location>
    </subcellularLocation>
    <subcellularLocation>
        <location evidence="2 18">Nucleus</location>
    </subcellularLocation>
</comment>
<dbReference type="InterPro" id="IPR011513">
    <property type="entry name" value="Nse1"/>
</dbReference>
<keyword evidence="16 18" id="KW-0234">DNA repair</keyword>
<keyword evidence="14" id="KW-0779">Telomere</keyword>
<feature type="domain" description="Non-structural maintenance of chromosomes element 1 RING C4HC3-type" evidence="19">
    <location>
        <begin position="182"/>
        <end position="224"/>
    </location>
</feature>
<dbReference type="Proteomes" id="UP001148018">
    <property type="component" value="Unassembled WGS sequence"/>
</dbReference>
<keyword evidence="10 18" id="KW-0227">DNA damage</keyword>
<evidence type="ECO:0000256" key="14">
    <source>
        <dbReference type="ARBA" id="ARBA00022895"/>
    </source>
</evidence>
<dbReference type="GO" id="GO:0005634">
    <property type="term" value="C:nucleus"/>
    <property type="evidence" value="ECO:0007669"/>
    <property type="project" value="UniProtKB-SubCell"/>
</dbReference>
<comment type="function">
    <text evidence="18">RING-type zinc finger-containing E3 ubiquitin ligase that assembles with melanoma antigen protein (MAGE) to catalyze the direct transfer of ubiquitin from E2 ubiquitin-conjugating enzyme to a specific substrate. Involved in maintenance of genome integrity, DNA damage response and DNA repair.</text>
</comment>
<dbReference type="InterPro" id="IPR014857">
    <property type="entry name" value="Nse1_RING_C4HC3-type"/>
</dbReference>
<protein>
    <recommendedName>
        <fullName evidence="6 18">Non-structural maintenance of chromosomes element 1 homolog</fullName>
        <ecNumber evidence="5 18">2.3.2.27</ecNumber>
    </recommendedName>
</protein>
<evidence type="ECO:0000313" key="20">
    <source>
        <dbReference type="EMBL" id="KAJ3593713.1"/>
    </source>
</evidence>
<dbReference type="CDD" id="cd16493">
    <property type="entry name" value="RING-CH-C4HC3_NSE1"/>
    <property type="match status" value="1"/>
</dbReference>
<evidence type="ECO:0000256" key="8">
    <source>
        <dbReference type="ARBA" id="ARBA00022679"/>
    </source>
</evidence>
<dbReference type="GO" id="GO:0061630">
    <property type="term" value="F:ubiquitin protein ligase activity"/>
    <property type="evidence" value="ECO:0007669"/>
    <property type="project" value="UniProtKB-UniRule"/>
</dbReference>
<keyword evidence="15 18" id="KW-0233">DNA recombination</keyword>
<dbReference type="GO" id="GO:0000724">
    <property type="term" value="P:double-strand break repair via homologous recombination"/>
    <property type="evidence" value="ECO:0007669"/>
    <property type="project" value="TreeGrafter"/>
</dbReference>
<evidence type="ECO:0000256" key="9">
    <source>
        <dbReference type="ARBA" id="ARBA00022723"/>
    </source>
</evidence>
<name>A0A9Q0IDF2_9TELE</name>
<dbReference type="EMBL" id="JANIIK010000112">
    <property type="protein sequence ID" value="KAJ3593713.1"/>
    <property type="molecule type" value="Genomic_DNA"/>
</dbReference>
<keyword evidence="17 18" id="KW-0539">Nucleus</keyword>
<dbReference type="Gene3D" id="3.90.1150.220">
    <property type="match status" value="1"/>
</dbReference>
<evidence type="ECO:0000256" key="17">
    <source>
        <dbReference type="ARBA" id="ARBA00023242"/>
    </source>
</evidence>
<comment type="subunit">
    <text evidence="18">Component of the Smc5-Smc6 complex.</text>
</comment>
<dbReference type="AlphaFoldDB" id="A0A9Q0IDF2"/>
<comment type="catalytic activity">
    <reaction evidence="1 18">
        <text>S-ubiquitinyl-[E2 ubiquitin-conjugating enzyme]-L-cysteine + [acceptor protein]-L-lysine = [E2 ubiquitin-conjugating enzyme]-L-cysteine + N(6)-ubiquitinyl-[acceptor protein]-L-lysine.</text>
        <dbReference type="EC" id="2.3.2.27"/>
    </reaction>
</comment>
<evidence type="ECO:0000256" key="10">
    <source>
        <dbReference type="ARBA" id="ARBA00022763"/>
    </source>
</evidence>
<keyword evidence="9 18" id="KW-0479">Metal-binding</keyword>
<dbReference type="PANTHER" id="PTHR20973:SF0">
    <property type="entry name" value="NON-STRUCTURAL MAINTENANCE OF CHROMOSOMES ELEMENT 1 HOMOLOG"/>
    <property type="match status" value="1"/>
</dbReference>
<evidence type="ECO:0000256" key="13">
    <source>
        <dbReference type="ARBA" id="ARBA00022833"/>
    </source>
</evidence>
<dbReference type="GO" id="GO:0030915">
    <property type="term" value="C:Smc5-Smc6 complex"/>
    <property type="evidence" value="ECO:0007669"/>
    <property type="project" value="UniProtKB-UniRule"/>
</dbReference>